<reference evidence="1" key="1">
    <citation type="submission" date="2014-09" db="EMBL/GenBank/DDBJ databases">
        <authorList>
            <person name="Magalhaes I.L.F."/>
            <person name="Oliveira U."/>
            <person name="Santos F.R."/>
            <person name="Vidigal T.H.D.A."/>
            <person name="Brescovit A.D."/>
            <person name="Santos A.J."/>
        </authorList>
    </citation>
    <scope>NUCLEOTIDE SEQUENCE</scope>
    <source>
        <tissue evidence="1">Shoot tissue taken approximately 20 cm above the soil surface</tissue>
    </source>
</reference>
<accession>A0A0A9BCY0</accession>
<proteinExistence type="predicted"/>
<name>A0A0A9BCY0_ARUDO</name>
<evidence type="ECO:0000313" key="1">
    <source>
        <dbReference type="EMBL" id="JAD61844.1"/>
    </source>
</evidence>
<protein>
    <submittedName>
        <fullName evidence="1">Uncharacterized protein</fullName>
    </submittedName>
</protein>
<dbReference type="AlphaFoldDB" id="A0A0A9BCY0"/>
<reference evidence="1" key="2">
    <citation type="journal article" date="2015" name="Data Brief">
        <title>Shoot transcriptome of the giant reed, Arundo donax.</title>
        <authorList>
            <person name="Barrero R.A."/>
            <person name="Guerrero F.D."/>
            <person name="Moolhuijzen P."/>
            <person name="Goolsby J.A."/>
            <person name="Tidwell J."/>
            <person name="Bellgard S.E."/>
            <person name="Bellgard M.I."/>
        </authorList>
    </citation>
    <scope>NUCLEOTIDE SEQUENCE</scope>
    <source>
        <tissue evidence="1">Shoot tissue taken approximately 20 cm above the soil surface</tissue>
    </source>
</reference>
<organism evidence="1">
    <name type="scientific">Arundo donax</name>
    <name type="common">Giant reed</name>
    <name type="synonym">Donax arundinaceus</name>
    <dbReference type="NCBI Taxonomy" id="35708"/>
    <lineage>
        <taxon>Eukaryota</taxon>
        <taxon>Viridiplantae</taxon>
        <taxon>Streptophyta</taxon>
        <taxon>Embryophyta</taxon>
        <taxon>Tracheophyta</taxon>
        <taxon>Spermatophyta</taxon>
        <taxon>Magnoliopsida</taxon>
        <taxon>Liliopsida</taxon>
        <taxon>Poales</taxon>
        <taxon>Poaceae</taxon>
        <taxon>PACMAD clade</taxon>
        <taxon>Arundinoideae</taxon>
        <taxon>Arundineae</taxon>
        <taxon>Arundo</taxon>
    </lineage>
</organism>
<sequence length="39" mass="4380">MGSFPFTYLGLPMGTMKPRVIDHTPLMNKVERRITATAT</sequence>
<dbReference type="EMBL" id="GBRH01236051">
    <property type="protein sequence ID" value="JAD61844.1"/>
    <property type="molecule type" value="Transcribed_RNA"/>
</dbReference>